<evidence type="ECO:0000313" key="3">
    <source>
        <dbReference type="Proteomes" id="UP001148018"/>
    </source>
</evidence>
<dbReference type="AlphaFoldDB" id="A0A9Q0E242"/>
<keyword evidence="3" id="KW-1185">Reference proteome</keyword>
<reference evidence="2" key="1">
    <citation type="submission" date="2022-07" db="EMBL/GenBank/DDBJ databases">
        <title>Chromosome-level genome of Muraenolepis orangiensis.</title>
        <authorList>
            <person name="Kim J."/>
        </authorList>
    </citation>
    <scope>NUCLEOTIDE SEQUENCE</scope>
    <source>
        <strain evidence="2">KU_S4_2022</strain>
        <tissue evidence="2">Muscle</tissue>
    </source>
</reference>
<dbReference type="Proteomes" id="UP001148018">
    <property type="component" value="Unassembled WGS sequence"/>
</dbReference>
<feature type="chain" id="PRO_5040391435" evidence="1">
    <location>
        <begin position="27"/>
        <end position="121"/>
    </location>
</feature>
<gene>
    <name evidence="2" type="ORF">NHX12_033645</name>
</gene>
<evidence type="ECO:0000313" key="2">
    <source>
        <dbReference type="EMBL" id="KAJ3599689.1"/>
    </source>
</evidence>
<keyword evidence="1" id="KW-0732">Signal</keyword>
<protein>
    <submittedName>
        <fullName evidence="2">Uncharacterized protein</fullName>
    </submittedName>
</protein>
<proteinExistence type="predicted"/>
<evidence type="ECO:0000256" key="1">
    <source>
        <dbReference type="SAM" id="SignalP"/>
    </source>
</evidence>
<dbReference type="EMBL" id="JANIIK010000048">
    <property type="protein sequence ID" value="KAJ3599689.1"/>
    <property type="molecule type" value="Genomic_DNA"/>
</dbReference>
<feature type="signal peptide" evidence="1">
    <location>
        <begin position="1"/>
        <end position="26"/>
    </location>
</feature>
<organism evidence="2 3">
    <name type="scientific">Muraenolepis orangiensis</name>
    <name type="common">Patagonian moray cod</name>
    <dbReference type="NCBI Taxonomy" id="630683"/>
    <lineage>
        <taxon>Eukaryota</taxon>
        <taxon>Metazoa</taxon>
        <taxon>Chordata</taxon>
        <taxon>Craniata</taxon>
        <taxon>Vertebrata</taxon>
        <taxon>Euteleostomi</taxon>
        <taxon>Actinopterygii</taxon>
        <taxon>Neopterygii</taxon>
        <taxon>Teleostei</taxon>
        <taxon>Neoteleostei</taxon>
        <taxon>Acanthomorphata</taxon>
        <taxon>Zeiogadaria</taxon>
        <taxon>Gadariae</taxon>
        <taxon>Gadiformes</taxon>
        <taxon>Muraenolepidoidei</taxon>
        <taxon>Muraenolepididae</taxon>
        <taxon>Muraenolepis</taxon>
    </lineage>
</organism>
<accession>A0A9Q0E242</accession>
<comment type="caution">
    <text evidence="2">The sequence shown here is derived from an EMBL/GenBank/DDBJ whole genome shotgun (WGS) entry which is preliminary data.</text>
</comment>
<sequence length="121" mass="12934">METALTLVPGLILAVIGALLVDFSGGGQVDAEGRMALCRPSFPPVRSYGAALVSGDDNLVHPVINPPLTFTARVSDAALVRGAQMSLSLSTKGLWMLPDAADRRLFTMLFSILYRTRGQLF</sequence>
<name>A0A9Q0E242_9TELE</name>